<name>A0ABU6WNL2_9FABA</name>
<evidence type="ECO:0000313" key="2">
    <source>
        <dbReference type="EMBL" id="MED6185688.1"/>
    </source>
</evidence>
<gene>
    <name evidence="2" type="ORF">PIB30_059502</name>
</gene>
<evidence type="ECO:0000256" key="1">
    <source>
        <dbReference type="SAM" id="MobiDB-lite"/>
    </source>
</evidence>
<feature type="region of interest" description="Disordered" evidence="1">
    <location>
        <begin position="1"/>
        <end position="23"/>
    </location>
</feature>
<organism evidence="2 3">
    <name type="scientific">Stylosanthes scabra</name>
    <dbReference type="NCBI Taxonomy" id="79078"/>
    <lineage>
        <taxon>Eukaryota</taxon>
        <taxon>Viridiplantae</taxon>
        <taxon>Streptophyta</taxon>
        <taxon>Embryophyta</taxon>
        <taxon>Tracheophyta</taxon>
        <taxon>Spermatophyta</taxon>
        <taxon>Magnoliopsida</taxon>
        <taxon>eudicotyledons</taxon>
        <taxon>Gunneridae</taxon>
        <taxon>Pentapetalae</taxon>
        <taxon>rosids</taxon>
        <taxon>fabids</taxon>
        <taxon>Fabales</taxon>
        <taxon>Fabaceae</taxon>
        <taxon>Papilionoideae</taxon>
        <taxon>50 kb inversion clade</taxon>
        <taxon>dalbergioids sensu lato</taxon>
        <taxon>Dalbergieae</taxon>
        <taxon>Pterocarpus clade</taxon>
        <taxon>Stylosanthes</taxon>
    </lineage>
</organism>
<dbReference type="EMBL" id="JASCZI010181755">
    <property type="protein sequence ID" value="MED6185688.1"/>
    <property type="molecule type" value="Genomic_DNA"/>
</dbReference>
<proteinExistence type="predicted"/>
<feature type="region of interest" description="Disordered" evidence="1">
    <location>
        <begin position="37"/>
        <end position="59"/>
    </location>
</feature>
<comment type="caution">
    <text evidence="2">The sequence shown here is derived from an EMBL/GenBank/DDBJ whole genome shotgun (WGS) entry which is preliminary data.</text>
</comment>
<protein>
    <submittedName>
        <fullName evidence="2">Uncharacterized protein</fullName>
    </submittedName>
</protein>
<evidence type="ECO:0000313" key="3">
    <source>
        <dbReference type="Proteomes" id="UP001341840"/>
    </source>
</evidence>
<accession>A0ABU6WNL2</accession>
<sequence length="128" mass="14048">MARSASRMISSGEKMLARRRGTARPLDEHWCITSTLQGTAGGGPARPLRRSSQKRRVGRGLPRSVRVCFAYPKLVAGQDGPSYSGPDHSPQAWPGLKLVVNEQVELWSLKAYKSAGWMVAPKINLFSD</sequence>
<dbReference type="Proteomes" id="UP001341840">
    <property type="component" value="Unassembled WGS sequence"/>
</dbReference>
<reference evidence="2 3" key="1">
    <citation type="journal article" date="2023" name="Plants (Basel)">
        <title>Bridging the Gap: Combining Genomics and Transcriptomics Approaches to Understand Stylosanthes scabra, an Orphan Legume from the Brazilian Caatinga.</title>
        <authorList>
            <person name="Ferreira-Neto J.R.C."/>
            <person name="da Silva M.D."/>
            <person name="Binneck E."/>
            <person name="de Melo N.F."/>
            <person name="da Silva R.H."/>
            <person name="de Melo A.L.T.M."/>
            <person name="Pandolfi V."/>
            <person name="Bustamante F.O."/>
            <person name="Brasileiro-Vidal A.C."/>
            <person name="Benko-Iseppon A.M."/>
        </authorList>
    </citation>
    <scope>NUCLEOTIDE SEQUENCE [LARGE SCALE GENOMIC DNA]</scope>
    <source>
        <tissue evidence="2">Leaves</tissue>
    </source>
</reference>
<feature type="compositionally biased region" description="Basic residues" evidence="1">
    <location>
        <begin position="47"/>
        <end position="58"/>
    </location>
</feature>
<keyword evidence="3" id="KW-1185">Reference proteome</keyword>